<feature type="domain" description="HTH deoR-type" evidence="4">
    <location>
        <begin position="7"/>
        <end position="62"/>
    </location>
</feature>
<dbReference type="Gene3D" id="1.10.10.10">
    <property type="entry name" value="Winged helix-like DNA-binding domain superfamily/Winged helix DNA-binding domain"/>
    <property type="match status" value="1"/>
</dbReference>
<dbReference type="InterPro" id="IPR014036">
    <property type="entry name" value="DeoR-like_C"/>
</dbReference>
<dbReference type="Proteomes" id="UP000199051">
    <property type="component" value="Unassembled WGS sequence"/>
</dbReference>
<dbReference type="SMART" id="SM01134">
    <property type="entry name" value="DeoRC"/>
    <property type="match status" value="1"/>
</dbReference>
<evidence type="ECO:0000256" key="3">
    <source>
        <dbReference type="ARBA" id="ARBA00023163"/>
    </source>
</evidence>
<dbReference type="GO" id="GO:0003700">
    <property type="term" value="F:DNA-binding transcription factor activity"/>
    <property type="evidence" value="ECO:0007669"/>
    <property type="project" value="InterPro"/>
</dbReference>
<dbReference type="GO" id="GO:0003677">
    <property type="term" value="F:DNA binding"/>
    <property type="evidence" value="ECO:0007669"/>
    <property type="project" value="UniProtKB-KW"/>
</dbReference>
<dbReference type="InterPro" id="IPR050313">
    <property type="entry name" value="Carb_Metab_HTH_regulators"/>
</dbReference>
<dbReference type="AlphaFoldDB" id="A0A1H9MVR2"/>
<dbReference type="Pfam" id="PF00455">
    <property type="entry name" value="DeoRC"/>
    <property type="match status" value="1"/>
</dbReference>
<reference evidence="6" key="1">
    <citation type="submission" date="2016-10" db="EMBL/GenBank/DDBJ databases">
        <authorList>
            <person name="Varghese N."/>
            <person name="Submissions S."/>
        </authorList>
    </citation>
    <scope>NUCLEOTIDE SEQUENCE [LARGE SCALE GENOMIC DNA]</scope>
    <source>
        <strain evidence="6">DSM 44260</strain>
    </source>
</reference>
<dbReference type="STRING" id="155974.SAMN04487818_102363"/>
<evidence type="ECO:0000256" key="1">
    <source>
        <dbReference type="ARBA" id="ARBA00023015"/>
    </source>
</evidence>
<organism evidence="5 6">
    <name type="scientific">Actinokineospora terrae</name>
    <dbReference type="NCBI Taxonomy" id="155974"/>
    <lineage>
        <taxon>Bacteria</taxon>
        <taxon>Bacillati</taxon>
        <taxon>Actinomycetota</taxon>
        <taxon>Actinomycetes</taxon>
        <taxon>Pseudonocardiales</taxon>
        <taxon>Pseudonocardiaceae</taxon>
        <taxon>Actinokineospora</taxon>
    </lineage>
</organism>
<keyword evidence="3" id="KW-0804">Transcription</keyword>
<dbReference type="InterPro" id="IPR001034">
    <property type="entry name" value="DeoR_HTH"/>
</dbReference>
<dbReference type="SMART" id="SM00420">
    <property type="entry name" value="HTH_DEOR"/>
    <property type="match status" value="1"/>
</dbReference>
<evidence type="ECO:0000259" key="4">
    <source>
        <dbReference type="PROSITE" id="PS51000"/>
    </source>
</evidence>
<name>A0A1H9MVR2_9PSEU</name>
<dbReference type="PROSITE" id="PS00894">
    <property type="entry name" value="HTH_DEOR_1"/>
    <property type="match status" value="1"/>
</dbReference>
<proteinExistence type="predicted"/>
<dbReference type="EMBL" id="FOGI01000002">
    <property type="protein sequence ID" value="SER27772.1"/>
    <property type="molecule type" value="Genomic_DNA"/>
</dbReference>
<evidence type="ECO:0000256" key="2">
    <source>
        <dbReference type="ARBA" id="ARBA00023125"/>
    </source>
</evidence>
<gene>
    <name evidence="5" type="ORF">SAMN04487818_102363</name>
</gene>
<dbReference type="InterPro" id="IPR036388">
    <property type="entry name" value="WH-like_DNA-bd_sf"/>
</dbReference>
<dbReference type="PANTHER" id="PTHR30363">
    <property type="entry name" value="HTH-TYPE TRANSCRIPTIONAL REGULATOR SRLR-RELATED"/>
    <property type="match status" value="1"/>
</dbReference>
<evidence type="ECO:0000313" key="6">
    <source>
        <dbReference type="Proteomes" id="UP000199051"/>
    </source>
</evidence>
<dbReference type="SUPFAM" id="SSF100950">
    <property type="entry name" value="NagB/RpiA/CoA transferase-like"/>
    <property type="match status" value="1"/>
</dbReference>
<keyword evidence="1" id="KW-0805">Transcription regulation</keyword>
<evidence type="ECO:0000313" key="5">
    <source>
        <dbReference type="EMBL" id="SER27772.1"/>
    </source>
</evidence>
<sequence length="256" mass="26802">MFGGVAAKTRHEDILDRLRQDGRVQVSELAARLGTSEVTIRRDLDLLAEQGTLRRIQGGAVSLLAHGEDMPFAMREVESAQAKHRIGVLTAGLIRDGEAVVVDSGTTGLAVAHALAGRRLTAMPLSLRVAVALSVNSSVHLLLPGGNARFGEGSLVGSLTESSVSALRFDTAVVTCCGLSPHDGVTAHDVEDAAVKRAAVRSARRVVLVAEAAKFTRTALAVVCGIEEVDVLVTDVAAPEADVARIREAGVQVHRA</sequence>
<accession>A0A1H9MVR2</accession>
<dbReference type="PROSITE" id="PS51000">
    <property type="entry name" value="HTH_DEOR_2"/>
    <property type="match status" value="1"/>
</dbReference>
<dbReference type="InterPro" id="IPR036390">
    <property type="entry name" value="WH_DNA-bd_sf"/>
</dbReference>
<dbReference type="Pfam" id="PF08220">
    <property type="entry name" value="HTH_DeoR"/>
    <property type="match status" value="1"/>
</dbReference>
<dbReference type="PRINTS" id="PR00037">
    <property type="entry name" value="HTHLACR"/>
</dbReference>
<dbReference type="InterPro" id="IPR037171">
    <property type="entry name" value="NagB/RpiA_transferase-like"/>
</dbReference>
<dbReference type="InterPro" id="IPR018356">
    <property type="entry name" value="Tscrpt_reg_HTH_DeoR_CS"/>
</dbReference>
<keyword evidence="6" id="KW-1185">Reference proteome</keyword>
<dbReference type="SUPFAM" id="SSF46785">
    <property type="entry name" value="Winged helix' DNA-binding domain"/>
    <property type="match status" value="1"/>
</dbReference>
<keyword evidence="2" id="KW-0238">DNA-binding</keyword>
<dbReference type="PANTHER" id="PTHR30363:SF44">
    <property type="entry name" value="AGA OPERON TRANSCRIPTIONAL REPRESSOR-RELATED"/>
    <property type="match status" value="1"/>
</dbReference>
<protein>
    <submittedName>
        <fullName evidence="5">Transcriptional regulator, DeoR family</fullName>
    </submittedName>
</protein>